<comment type="caution">
    <text evidence="1">The sequence shown here is derived from an EMBL/GenBank/DDBJ whole genome shotgun (WGS) entry which is preliminary data.</text>
</comment>
<sequence>MEENTNHMKELLSVYYPNYNPEFSTTAPEPSKPTFTLSPKVLNLVPYQCCGITHKKYDKAKEHFFKVHFASVVNNWNNTRNPCTEYSDIGNRNIPAVYRAAFFLDSLVHLPDNPTHFRPAPHTKAPLDFANPYSSVLAMAYDYIAVVKAQPIQFIEFNQELKHHAIIKKFSAEMVCSWTCWAHFVYPGLSSQVNFVKSPYGDLLWEQQMLDIGVQTTYKCPSQTCARVYTRRGNLIFHISRHHKELIGSDYEF</sequence>
<dbReference type="EMBL" id="QTSX02004278">
    <property type="protein sequence ID" value="KAJ9066749.1"/>
    <property type="molecule type" value="Genomic_DNA"/>
</dbReference>
<dbReference type="Proteomes" id="UP001165960">
    <property type="component" value="Unassembled WGS sequence"/>
</dbReference>
<reference evidence="1" key="1">
    <citation type="submission" date="2022-04" db="EMBL/GenBank/DDBJ databases">
        <title>Genome of the entomopathogenic fungus Entomophthora muscae.</title>
        <authorList>
            <person name="Elya C."/>
            <person name="Lovett B.R."/>
            <person name="Lee E."/>
            <person name="Macias A.M."/>
            <person name="Hajek A.E."/>
            <person name="De Bivort B.L."/>
            <person name="Kasson M.T."/>
            <person name="De Fine Licht H.H."/>
            <person name="Stajich J.E."/>
        </authorList>
    </citation>
    <scope>NUCLEOTIDE SEQUENCE</scope>
    <source>
        <strain evidence="1">Berkeley</strain>
    </source>
</reference>
<accession>A0ACC2SWU8</accession>
<organism evidence="1 2">
    <name type="scientific">Entomophthora muscae</name>
    <dbReference type="NCBI Taxonomy" id="34485"/>
    <lineage>
        <taxon>Eukaryota</taxon>
        <taxon>Fungi</taxon>
        <taxon>Fungi incertae sedis</taxon>
        <taxon>Zoopagomycota</taxon>
        <taxon>Entomophthoromycotina</taxon>
        <taxon>Entomophthoromycetes</taxon>
        <taxon>Entomophthorales</taxon>
        <taxon>Entomophthoraceae</taxon>
        <taxon>Entomophthora</taxon>
    </lineage>
</organism>
<keyword evidence="2" id="KW-1185">Reference proteome</keyword>
<name>A0ACC2SWU8_9FUNG</name>
<protein>
    <submittedName>
        <fullName evidence="1">Uncharacterized protein</fullName>
    </submittedName>
</protein>
<evidence type="ECO:0000313" key="2">
    <source>
        <dbReference type="Proteomes" id="UP001165960"/>
    </source>
</evidence>
<evidence type="ECO:0000313" key="1">
    <source>
        <dbReference type="EMBL" id="KAJ9066749.1"/>
    </source>
</evidence>
<gene>
    <name evidence="1" type="ORF">DSO57_1006360</name>
</gene>
<proteinExistence type="predicted"/>